<protein>
    <recommendedName>
        <fullName evidence="1">peptidyl-tRNA hydrolase</fullName>
        <ecNumber evidence="1">3.1.1.29</ecNumber>
    </recommendedName>
</protein>
<proteinExistence type="inferred from homology"/>
<accession>A0A256IIJ9</accession>
<dbReference type="PANTHER" id="PTHR12649:SF11">
    <property type="entry name" value="PEPTIDYL-TRNA HYDROLASE 2, MITOCHONDRIAL"/>
    <property type="match status" value="1"/>
</dbReference>
<dbReference type="InterPro" id="IPR023476">
    <property type="entry name" value="Pep_tRNA_hydro_II_dom_sf"/>
</dbReference>
<organism evidence="5 6">
    <name type="scientific">Halorubrum halodurans</name>
    <dbReference type="NCBI Taxonomy" id="1383851"/>
    <lineage>
        <taxon>Archaea</taxon>
        <taxon>Methanobacteriati</taxon>
        <taxon>Methanobacteriota</taxon>
        <taxon>Stenosarchaea group</taxon>
        <taxon>Halobacteria</taxon>
        <taxon>Halobacteriales</taxon>
        <taxon>Haloferacaceae</taxon>
        <taxon>Halorubrum</taxon>
    </lineage>
</organism>
<dbReference type="SUPFAM" id="SSF102462">
    <property type="entry name" value="Peptidyl-tRNA hydrolase II"/>
    <property type="match status" value="1"/>
</dbReference>
<comment type="similarity">
    <text evidence="3">Belongs to the PTH2 family.</text>
</comment>
<gene>
    <name evidence="5" type="ORF">DJ70_09155</name>
</gene>
<feature type="non-terminal residue" evidence="5">
    <location>
        <position position="1"/>
    </location>
</feature>
<dbReference type="GO" id="GO:0004045">
    <property type="term" value="F:peptidyl-tRNA hydrolase activity"/>
    <property type="evidence" value="ECO:0007669"/>
    <property type="project" value="UniProtKB-EC"/>
</dbReference>
<sequence length="41" mass="4280">PYAIIRDAGHTELEPGTVTALAVGPASDDLVDRVTGDLPLY</sequence>
<keyword evidence="6" id="KW-1185">Reference proteome</keyword>
<evidence type="ECO:0000256" key="4">
    <source>
        <dbReference type="ARBA" id="ARBA00048707"/>
    </source>
</evidence>
<dbReference type="InterPro" id="IPR002833">
    <property type="entry name" value="PTH2"/>
</dbReference>
<evidence type="ECO:0000313" key="5">
    <source>
        <dbReference type="EMBL" id="OYR56381.1"/>
    </source>
</evidence>
<dbReference type="GO" id="GO:0005829">
    <property type="term" value="C:cytosol"/>
    <property type="evidence" value="ECO:0007669"/>
    <property type="project" value="TreeGrafter"/>
</dbReference>
<dbReference type="EMBL" id="NHPJ01000090">
    <property type="protein sequence ID" value="OYR56381.1"/>
    <property type="molecule type" value="Genomic_DNA"/>
</dbReference>
<dbReference type="RefSeq" id="WP_275542352.1">
    <property type="nucleotide sequence ID" value="NZ_NHPJ01000090.1"/>
</dbReference>
<dbReference type="Pfam" id="PF01981">
    <property type="entry name" value="PTH2"/>
    <property type="match status" value="1"/>
</dbReference>
<evidence type="ECO:0000256" key="1">
    <source>
        <dbReference type="ARBA" id="ARBA00013260"/>
    </source>
</evidence>
<evidence type="ECO:0000256" key="2">
    <source>
        <dbReference type="ARBA" id="ARBA00022801"/>
    </source>
</evidence>
<dbReference type="AlphaFoldDB" id="A0A256IIJ9"/>
<evidence type="ECO:0000256" key="3">
    <source>
        <dbReference type="ARBA" id="ARBA00038050"/>
    </source>
</evidence>
<name>A0A256IIJ9_9EURY</name>
<dbReference type="Proteomes" id="UP000216308">
    <property type="component" value="Unassembled WGS sequence"/>
</dbReference>
<keyword evidence="2 5" id="KW-0378">Hydrolase</keyword>
<dbReference type="EC" id="3.1.1.29" evidence="1"/>
<reference evidence="5 6" key="1">
    <citation type="journal article" date="2014" name="Front. Microbiol.">
        <title>Population and genomic analysis of the genus Halorubrum.</title>
        <authorList>
            <person name="Fullmer M.S."/>
            <person name="Soucy S.M."/>
            <person name="Swithers K.S."/>
            <person name="Makkay A.M."/>
            <person name="Wheeler R."/>
            <person name="Ventosa A."/>
            <person name="Gogarten J.P."/>
            <person name="Papke R.T."/>
        </authorList>
    </citation>
    <scope>NUCLEOTIDE SEQUENCE [LARGE SCALE GENOMIC DNA]</scope>
    <source>
        <strain evidence="5 6">Cb34</strain>
    </source>
</reference>
<evidence type="ECO:0000313" key="6">
    <source>
        <dbReference type="Proteomes" id="UP000216308"/>
    </source>
</evidence>
<comment type="catalytic activity">
    <reaction evidence="4">
        <text>an N-acyl-L-alpha-aminoacyl-tRNA + H2O = an N-acyl-L-amino acid + a tRNA + H(+)</text>
        <dbReference type="Rhea" id="RHEA:54448"/>
        <dbReference type="Rhea" id="RHEA-COMP:10123"/>
        <dbReference type="Rhea" id="RHEA-COMP:13883"/>
        <dbReference type="ChEBI" id="CHEBI:15377"/>
        <dbReference type="ChEBI" id="CHEBI:15378"/>
        <dbReference type="ChEBI" id="CHEBI:59874"/>
        <dbReference type="ChEBI" id="CHEBI:78442"/>
        <dbReference type="ChEBI" id="CHEBI:138191"/>
        <dbReference type="EC" id="3.1.1.29"/>
    </reaction>
</comment>
<dbReference type="PANTHER" id="PTHR12649">
    <property type="entry name" value="PEPTIDYL-TRNA HYDROLASE 2"/>
    <property type="match status" value="1"/>
</dbReference>
<dbReference type="Gene3D" id="3.40.1490.10">
    <property type="entry name" value="Bit1"/>
    <property type="match status" value="1"/>
</dbReference>
<comment type="caution">
    <text evidence="5">The sequence shown here is derived from an EMBL/GenBank/DDBJ whole genome shotgun (WGS) entry which is preliminary data.</text>
</comment>